<feature type="region of interest" description="Disordered" evidence="1">
    <location>
        <begin position="1"/>
        <end position="76"/>
    </location>
</feature>
<feature type="compositionally biased region" description="Polar residues" evidence="1">
    <location>
        <begin position="840"/>
        <end position="861"/>
    </location>
</feature>
<feature type="compositionally biased region" description="Basic and acidic residues" evidence="1">
    <location>
        <begin position="685"/>
        <end position="701"/>
    </location>
</feature>
<proteinExistence type="predicted"/>
<feature type="region of interest" description="Disordered" evidence="1">
    <location>
        <begin position="664"/>
        <end position="701"/>
    </location>
</feature>
<name>A0A9P7MMV0_9HYPO</name>
<feature type="compositionally biased region" description="Basic residues" evidence="1">
    <location>
        <begin position="668"/>
        <end position="684"/>
    </location>
</feature>
<protein>
    <submittedName>
        <fullName evidence="2">Uncharacterized protein</fullName>
    </submittedName>
</protein>
<feature type="compositionally biased region" description="Polar residues" evidence="1">
    <location>
        <begin position="61"/>
        <end position="73"/>
    </location>
</feature>
<dbReference type="Proteomes" id="UP000784919">
    <property type="component" value="Unassembled WGS sequence"/>
</dbReference>
<dbReference type="EMBL" id="SRPS01000231">
    <property type="protein sequence ID" value="KAG5962051.1"/>
    <property type="molecule type" value="Genomic_DNA"/>
</dbReference>
<sequence length="1008" mass="111385">MSPQNTQLSAAMTPSQISSTSSTAAMRPSTKRAISPLDDAEDSHAPKRARLTRQESEADARNSNGNDESSPGNQACGDVKIAKESQTNKTLICDFCKNHPHGQYMHLRRPCDWTNVGGKYVLECQNCADYRFENGVQHVCCVGRKKQTWRIYATRQPLEYPRGLACDNCRQAGYANTCDADPYLGLSCTSCVTAKPSPAEKAKHAFQEQDSISGRKFTSGFHRPVHECNTCRVGDKVLEHKPNLRQGFPRWFRHACDICRNRGKKKNDFRCSWLDSRANWDKACSRCTEKNMMCMSSGQPVDKLQVPVPSDRWATSHSLLAGWAECRGGSPYRQGCRTCLDGTTHHCRALASEIEYSCAMCWEMGIVCWDTKDPAQGKSFPIFDFSRVGLGNLCTFSKCTRCKDTGRNCDRQRPCDSCVSEANDTGDSCCCDDVKDGYNCVGRLQEAPGPIYYLALGYGSKGVNDVKDGSKMEHWIGPAFPLYGIDKKPPTEDEKRAMAHEKALRMELLAKDLRETTDAASRIREEAIRHGVAGDEHLSDADAEPTKPVGRKRKATSEARRATAIKSENKMTLASIAHDMRKALLPPGQPPLGTDSLPNVGPSDPRVHGLIRRVQDKRIDQLSAAELAAMISAKWPGGPLAAYPPNRHALYAETVDQGKRAVQDLRAGKKPSTTHREPKRRKGPGKRERAKPAGHKLEAKHGRGNRFGCGLRGDVNVNVDLNLRLNLGIPVDVKWQGTFDEEAETGGLASGVDHQTVFGSDAFWTENRPMHPPPRNVHQFQGAFDDLDGRQSRETFGSQSSLNQDDPVQYLAGDNFLDGFLDERRASYFLAPRFGQADHYSQPSFTDNASNNQEGCSQPAQASAMEASSSRWSNHHHNRYSPWAPPDLTALGIRNYQLPSSHPAQVLASMTCSEHHPGVSTVHPLDLHRHGTTQVWQPSGPGLLLDSRQPTWSYLGYPTAASSSAQDPDQRFGAEAQLEAYCREDLGTCRVDDTSCSVGLDADELALY</sequence>
<evidence type="ECO:0000313" key="3">
    <source>
        <dbReference type="Proteomes" id="UP000784919"/>
    </source>
</evidence>
<feature type="region of interest" description="Disordered" evidence="1">
    <location>
        <begin position="840"/>
        <end position="878"/>
    </location>
</feature>
<feature type="region of interest" description="Disordered" evidence="1">
    <location>
        <begin position="533"/>
        <end position="561"/>
    </location>
</feature>
<organism evidence="2 3">
    <name type="scientific">Claviceps arundinis</name>
    <dbReference type="NCBI Taxonomy" id="1623583"/>
    <lineage>
        <taxon>Eukaryota</taxon>
        <taxon>Fungi</taxon>
        <taxon>Dikarya</taxon>
        <taxon>Ascomycota</taxon>
        <taxon>Pezizomycotina</taxon>
        <taxon>Sordariomycetes</taxon>
        <taxon>Hypocreomycetidae</taxon>
        <taxon>Hypocreales</taxon>
        <taxon>Clavicipitaceae</taxon>
        <taxon>Claviceps</taxon>
    </lineage>
</organism>
<accession>A0A9P7MMV0</accession>
<reference evidence="2" key="1">
    <citation type="journal article" date="2020" name="bioRxiv">
        <title>Whole genome comparisons of ergot fungi reveals the divergence and evolution of species within the genus Claviceps are the result of varying mechanisms driving genome evolution and host range expansion.</title>
        <authorList>
            <person name="Wyka S.A."/>
            <person name="Mondo S.J."/>
            <person name="Liu M."/>
            <person name="Dettman J."/>
            <person name="Nalam V."/>
            <person name="Broders K.D."/>
        </authorList>
    </citation>
    <scope>NUCLEOTIDE SEQUENCE</scope>
    <source>
        <strain evidence="2">CCC 1102</strain>
    </source>
</reference>
<gene>
    <name evidence="2" type="ORF">E4U56_003569</name>
</gene>
<dbReference type="AlphaFoldDB" id="A0A9P7MMV0"/>
<comment type="caution">
    <text evidence="2">The sequence shown here is derived from an EMBL/GenBank/DDBJ whole genome shotgun (WGS) entry which is preliminary data.</text>
</comment>
<evidence type="ECO:0000313" key="2">
    <source>
        <dbReference type="EMBL" id="KAG5962051.1"/>
    </source>
</evidence>
<evidence type="ECO:0000256" key="1">
    <source>
        <dbReference type="SAM" id="MobiDB-lite"/>
    </source>
</evidence>
<feature type="compositionally biased region" description="Polar residues" evidence="1">
    <location>
        <begin position="1"/>
        <end position="24"/>
    </location>
</feature>
<dbReference type="OrthoDB" id="5232836at2759"/>